<dbReference type="GO" id="GO:0000978">
    <property type="term" value="F:RNA polymerase II cis-regulatory region sequence-specific DNA binding"/>
    <property type="evidence" value="ECO:0000318"/>
    <property type="project" value="GO_Central"/>
</dbReference>
<dbReference type="GO" id="GO:0008045">
    <property type="term" value="P:motor neuron axon guidance"/>
    <property type="evidence" value="ECO:0007669"/>
    <property type="project" value="Ensembl"/>
</dbReference>
<keyword evidence="16" id="KW-1185">Reference proteome</keyword>
<dbReference type="HOGENOM" id="CLU_014845_1_0_1"/>
<comment type="similarity">
    <text evidence="2 12">Belongs to the E2F/DP family.</text>
</comment>
<feature type="compositionally biased region" description="Polar residues" evidence="13">
    <location>
        <begin position="815"/>
        <end position="835"/>
    </location>
</feature>
<evidence type="ECO:0000256" key="11">
    <source>
        <dbReference type="ARBA" id="ARBA00058973"/>
    </source>
</evidence>
<keyword evidence="6" id="KW-0010">Activator</keyword>
<feature type="region of interest" description="Disordered" evidence="13">
    <location>
        <begin position="875"/>
        <end position="916"/>
    </location>
</feature>
<feature type="region of interest" description="Disordered" evidence="13">
    <location>
        <begin position="800"/>
        <end position="862"/>
    </location>
</feature>
<dbReference type="GO" id="GO:0045944">
    <property type="term" value="P:positive regulation of transcription by RNA polymerase II"/>
    <property type="evidence" value="ECO:0007669"/>
    <property type="project" value="Ensembl"/>
</dbReference>
<keyword evidence="4 12" id="KW-0805">Transcription regulation</keyword>
<feature type="compositionally biased region" description="Polar residues" evidence="13">
    <location>
        <begin position="846"/>
        <end position="861"/>
    </location>
</feature>
<evidence type="ECO:0000256" key="1">
    <source>
        <dbReference type="ARBA" id="ARBA00004123"/>
    </source>
</evidence>
<dbReference type="Bgee" id="ENSLOCG00000016279">
    <property type="expression patterns" value="Expressed in ovary and 5 other cell types or tissues"/>
</dbReference>
<evidence type="ECO:0000256" key="10">
    <source>
        <dbReference type="ARBA" id="ARBA00039675"/>
    </source>
</evidence>
<comment type="subcellular location">
    <subcellularLocation>
        <location evidence="1 12">Nucleus</location>
    </subcellularLocation>
</comment>
<reference evidence="16" key="1">
    <citation type="submission" date="2011-12" db="EMBL/GenBank/DDBJ databases">
        <title>The Draft Genome of Lepisosteus oculatus.</title>
        <authorList>
            <consortium name="The Broad Institute Genome Assembly &amp; Analysis Group"/>
            <consortium name="Computational R&amp;D Group"/>
            <consortium name="and Sequencing Platform"/>
            <person name="Di Palma F."/>
            <person name="Alfoldi J."/>
            <person name="Johnson J."/>
            <person name="Berlin A."/>
            <person name="Gnerre S."/>
            <person name="Jaffe D."/>
            <person name="MacCallum I."/>
            <person name="Young S."/>
            <person name="Walker B.J."/>
            <person name="Lander E.S."/>
            <person name="Lindblad-Toh K."/>
        </authorList>
    </citation>
    <scope>NUCLEOTIDE SEQUENCE [LARGE SCALE GENOMIC DNA]</scope>
</reference>
<feature type="compositionally biased region" description="Basic and acidic residues" evidence="13">
    <location>
        <begin position="247"/>
        <end position="256"/>
    </location>
</feature>
<feature type="compositionally biased region" description="Polar residues" evidence="13">
    <location>
        <begin position="877"/>
        <end position="887"/>
    </location>
</feature>
<evidence type="ECO:0000256" key="7">
    <source>
        <dbReference type="ARBA" id="ARBA00023163"/>
    </source>
</evidence>
<comment type="function">
    <text evidence="11">Atypical E2F transcription factor that participates in various processes such as angiogenesis and polyploidization of specialized cells. Mainly acts as a transcription repressor that binds DNA independently of DP proteins and specifically recognizes the E2 recognition site 5'-TTTC[CG]CGC-3'. Directly represses transcription of classical E2F transcription factors such as e2f1. Acts as a regulator of S-phase by recognizing and binding the E2-related site 5'-TTCCCGCC-3' and mediating repression of G1/S-regulated genes. Acts as a promoter of sprouting angiogenesis, possibly by acting as a transcription activator and promoting expression of vegfa.</text>
</comment>
<feature type="compositionally biased region" description="Low complexity" evidence="13">
    <location>
        <begin position="800"/>
        <end position="811"/>
    </location>
</feature>
<dbReference type="GO" id="GO:0002040">
    <property type="term" value="P:sprouting angiogenesis"/>
    <property type="evidence" value="ECO:0007669"/>
    <property type="project" value="Ensembl"/>
</dbReference>
<dbReference type="Pfam" id="PF02319">
    <property type="entry name" value="WHD_E2F_TDP"/>
    <property type="match status" value="2"/>
</dbReference>
<dbReference type="GO" id="GO:0045892">
    <property type="term" value="P:negative regulation of DNA-templated transcription"/>
    <property type="evidence" value="ECO:0007669"/>
    <property type="project" value="Ensembl"/>
</dbReference>
<dbReference type="GO" id="GO:0000981">
    <property type="term" value="F:DNA-binding transcription factor activity, RNA polymerase II-specific"/>
    <property type="evidence" value="ECO:0000318"/>
    <property type="project" value="GO_Central"/>
</dbReference>
<keyword evidence="7 12" id="KW-0804">Transcription</keyword>
<accession>W5NHH3</accession>
<keyword evidence="3" id="KW-0678">Repressor</keyword>
<feature type="region of interest" description="Disordered" evidence="13">
    <location>
        <begin position="247"/>
        <end position="273"/>
    </location>
</feature>
<evidence type="ECO:0000256" key="8">
    <source>
        <dbReference type="ARBA" id="ARBA00023242"/>
    </source>
</evidence>
<feature type="region of interest" description="Disordered" evidence="13">
    <location>
        <begin position="389"/>
        <end position="442"/>
    </location>
</feature>
<keyword evidence="9" id="KW-0131">Cell cycle</keyword>
<evidence type="ECO:0000313" key="16">
    <source>
        <dbReference type="Proteomes" id="UP000018468"/>
    </source>
</evidence>
<dbReference type="FunFam" id="1.10.10.10:FF:000100">
    <property type="entry name" value="E2F transcription factor 8"/>
    <property type="match status" value="1"/>
</dbReference>
<evidence type="ECO:0000256" key="13">
    <source>
        <dbReference type="SAM" id="MobiDB-lite"/>
    </source>
</evidence>
<dbReference type="PANTHER" id="PTHR12081">
    <property type="entry name" value="TRANSCRIPTION FACTOR E2F"/>
    <property type="match status" value="1"/>
</dbReference>
<evidence type="ECO:0000256" key="3">
    <source>
        <dbReference type="ARBA" id="ARBA00022491"/>
    </source>
</evidence>
<proteinExistence type="inferred from homology"/>
<dbReference type="EMBL" id="AHAT01008775">
    <property type="status" value="NOT_ANNOTATED_CDS"/>
    <property type="molecule type" value="Genomic_DNA"/>
</dbReference>
<keyword evidence="5 12" id="KW-0238">DNA-binding</keyword>
<feature type="compositionally biased region" description="Polar residues" evidence="13">
    <location>
        <begin position="407"/>
        <end position="431"/>
    </location>
</feature>
<dbReference type="SUPFAM" id="SSF46785">
    <property type="entry name" value="Winged helix' DNA-binding domain"/>
    <property type="match status" value="2"/>
</dbReference>
<dbReference type="GO" id="GO:0006357">
    <property type="term" value="P:regulation of transcription by RNA polymerase II"/>
    <property type="evidence" value="ECO:0000318"/>
    <property type="project" value="GO_Central"/>
</dbReference>
<dbReference type="SMART" id="SM01372">
    <property type="entry name" value="E2F_TDP"/>
    <property type="match status" value="2"/>
</dbReference>
<dbReference type="InParanoid" id="W5NHH3"/>
<feature type="domain" description="E2F/DP family winged-helix DNA-binding" evidence="14">
    <location>
        <begin position="144"/>
        <end position="213"/>
    </location>
</feature>
<evidence type="ECO:0000259" key="14">
    <source>
        <dbReference type="SMART" id="SM01372"/>
    </source>
</evidence>
<evidence type="ECO:0000256" key="4">
    <source>
        <dbReference type="ARBA" id="ARBA00023015"/>
    </source>
</evidence>
<dbReference type="GeneTree" id="ENSGT00940000157713"/>
<dbReference type="Ensembl" id="ENSLOCT00000020115.1">
    <property type="protein sequence ID" value="ENSLOCP00000020082.1"/>
    <property type="gene ID" value="ENSLOCG00000016279.1"/>
</dbReference>
<name>W5NHH3_LEPOC</name>
<evidence type="ECO:0000313" key="15">
    <source>
        <dbReference type="Ensembl" id="ENSLOCP00000020082.1"/>
    </source>
</evidence>
<dbReference type="FunFam" id="1.10.10.10:FF:000073">
    <property type="entry name" value="E2F transcription factor 8"/>
    <property type="match status" value="1"/>
</dbReference>
<dbReference type="InterPro" id="IPR015633">
    <property type="entry name" value="E2F"/>
</dbReference>
<reference evidence="15" key="3">
    <citation type="submission" date="2025-09" db="UniProtKB">
        <authorList>
            <consortium name="Ensembl"/>
        </authorList>
    </citation>
    <scope>IDENTIFICATION</scope>
</reference>
<feature type="compositionally biased region" description="Polar residues" evidence="13">
    <location>
        <begin position="570"/>
        <end position="586"/>
    </location>
</feature>
<dbReference type="Proteomes" id="UP000018468">
    <property type="component" value="Linkage group LG8"/>
</dbReference>
<dbReference type="InterPro" id="IPR036390">
    <property type="entry name" value="WH_DNA-bd_sf"/>
</dbReference>
<evidence type="ECO:0000256" key="5">
    <source>
        <dbReference type="ARBA" id="ARBA00023125"/>
    </source>
</evidence>
<feature type="domain" description="E2F/DP family winged-helix DNA-binding" evidence="14">
    <location>
        <begin position="276"/>
        <end position="361"/>
    </location>
</feature>
<dbReference type="eggNOG" id="KOG2578">
    <property type="taxonomic scope" value="Eukaryota"/>
</dbReference>
<dbReference type="GO" id="GO:0001946">
    <property type="term" value="P:lymphangiogenesis"/>
    <property type="evidence" value="ECO:0007669"/>
    <property type="project" value="Ensembl"/>
</dbReference>
<dbReference type="Gene3D" id="1.10.10.10">
    <property type="entry name" value="Winged helix-like DNA-binding domain superfamily/Winged helix DNA-binding domain"/>
    <property type="match status" value="2"/>
</dbReference>
<reference evidence="15" key="2">
    <citation type="submission" date="2025-08" db="UniProtKB">
        <authorList>
            <consortium name="Ensembl"/>
        </authorList>
    </citation>
    <scope>IDENTIFICATION</scope>
</reference>
<feature type="region of interest" description="Disordered" evidence="13">
    <location>
        <begin position="676"/>
        <end position="699"/>
    </location>
</feature>
<feature type="region of interest" description="Disordered" evidence="13">
    <location>
        <begin position="565"/>
        <end position="602"/>
    </location>
</feature>
<evidence type="ECO:0000256" key="9">
    <source>
        <dbReference type="ARBA" id="ARBA00023306"/>
    </source>
</evidence>
<dbReference type="GO" id="GO:0090575">
    <property type="term" value="C:RNA polymerase II transcription regulator complex"/>
    <property type="evidence" value="ECO:0000318"/>
    <property type="project" value="GO_Central"/>
</dbReference>
<organism evidence="15 16">
    <name type="scientific">Lepisosteus oculatus</name>
    <name type="common">Spotted gar</name>
    <dbReference type="NCBI Taxonomy" id="7918"/>
    <lineage>
        <taxon>Eukaryota</taxon>
        <taxon>Metazoa</taxon>
        <taxon>Chordata</taxon>
        <taxon>Craniata</taxon>
        <taxon>Vertebrata</taxon>
        <taxon>Euteleostomi</taxon>
        <taxon>Actinopterygii</taxon>
        <taxon>Neopterygii</taxon>
        <taxon>Holostei</taxon>
        <taxon>Semionotiformes</taxon>
        <taxon>Lepisosteidae</taxon>
        <taxon>Lepisosteus</taxon>
    </lineage>
</organism>
<keyword evidence="8 12" id="KW-0539">Nucleus</keyword>
<dbReference type="InterPro" id="IPR003316">
    <property type="entry name" value="E2F_WHTH_DNA-bd_dom"/>
</dbReference>
<evidence type="ECO:0000256" key="6">
    <source>
        <dbReference type="ARBA" id="ARBA00023159"/>
    </source>
</evidence>
<protein>
    <recommendedName>
        <fullName evidence="10">Transcription factor E2F7</fullName>
    </recommendedName>
</protein>
<sequence>MEKVECLSLKDLVSPRKTKLDIINEDESKIEQKENIYVECKKITPFKDETTSAVVLGRKGYTPERIHCTPNKLVDRPQTEPWTPTANLKMLISAASPDIRDREMRKSLFRPIENETEEVVDDSNQFDITDDCTPEDFEKQRPSRKLKSLGLLCQKFLALYPDYPLSAEKTNISLDEVAVSLGVERRRIYDIVNVLESLLLVSRVAKNQYCWHGRHHLRQTLEALQSVGRQQNYEGQMAQIREKDLVPAEPQSKKCAPELSEDGSDSDIGCGSASRRKDKSLRIMSQKFVMLFLVSRTRIVTLDVAAKILIEESQDAANHSKYKTKVRRLYDIANVLTSLGLIKKVHVKEERGRKPAFKWIGPTEFRTSSGDAEVVAVAEALPSVRPELLTSQPALTGPGKQRLTRHASFSSVPASRSQQRKISSAPSSPQREQNESGPMGCQQQSLLSALTPEPVDYSQKRAAVCKLQFGENLNQMVIPIAVDSQYGSLPKPHAQSAFSLPHPELLLPRFFPSTAQGCQPVLSVSSGTPRDEREPQSQNSLVYFQNMPPAPLVMLYGNGVSEEVDRNRTASEGQRSPVASNSSQPLSMGRKRLSEDEGPLAKRGNLSFSRAEAFSEVSSLSLVKIFIKTSPGTDNNSNQTMTLTKLTLLFKGHVNTGDLKAVPSMQPQEGQWCSLRTEETQPGPPQSPPSEAGEAGKHNPLDFAPHSHYLYVPNSAGLNGLNFLLSAGPSSGGLALSPNGLPTLALPYVVVPSSTLPPYSLMANSLPAGAGTHMHNKGPVSFNVPAMVSPARFVVGPTSVPVPSSSAYSPPQEGQVPSSGRSSPEQPRPVSTVSVDSPAGPGQLSAMPNLQPHVNQPQTPLTPKETHMAYLKAFFQTPGTTGSTLSSVARKRGERGRTRAGSSVQRRLDIGNSMAK</sequence>
<dbReference type="InterPro" id="IPR036388">
    <property type="entry name" value="WH-like_DNA-bd_sf"/>
</dbReference>
<dbReference type="PANTHER" id="PTHR12081:SF25">
    <property type="entry name" value="TRANSCRIPTION FACTOR E2F7"/>
    <property type="match status" value="1"/>
</dbReference>
<evidence type="ECO:0000256" key="12">
    <source>
        <dbReference type="RuleBase" id="RU003796"/>
    </source>
</evidence>
<dbReference type="STRING" id="7918.ENSLOCP00000020082"/>
<dbReference type="OMA" id="EDSCQFE"/>
<evidence type="ECO:0000256" key="2">
    <source>
        <dbReference type="ARBA" id="ARBA00010940"/>
    </source>
</evidence>
<dbReference type="FunCoup" id="W5NHH3">
    <property type="interactions" value="491"/>
</dbReference>
<dbReference type="AlphaFoldDB" id="W5NHH3"/>